<gene>
    <name evidence="1" type="ORF">BO72DRAFT_53460</name>
</gene>
<reference evidence="1 2" key="1">
    <citation type="submission" date="2018-02" db="EMBL/GenBank/DDBJ databases">
        <title>The genomes of Aspergillus section Nigri reveals drivers in fungal speciation.</title>
        <authorList>
            <consortium name="DOE Joint Genome Institute"/>
            <person name="Vesth T.C."/>
            <person name="Nybo J."/>
            <person name="Theobald S."/>
            <person name="Brandl J."/>
            <person name="Frisvad J.C."/>
            <person name="Nielsen K.F."/>
            <person name="Lyhne E.K."/>
            <person name="Kogle M.E."/>
            <person name="Kuo A."/>
            <person name="Riley R."/>
            <person name="Clum A."/>
            <person name="Nolan M."/>
            <person name="Lipzen A."/>
            <person name="Salamov A."/>
            <person name="Henrissat B."/>
            <person name="Wiebenga A."/>
            <person name="De vries R.P."/>
            <person name="Grigoriev I.V."/>
            <person name="Mortensen U.H."/>
            <person name="Andersen M.R."/>
            <person name="Baker S.E."/>
        </authorList>
    </citation>
    <scope>NUCLEOTIDE SEQUENCE [LARGE SCALE GENOMIC DNA]</scope>
    <source>
        <strain evidence="1 2">CBS 313.89</strain>
    </source>
</reference>
<organism evidence="1 2">
    <name type="scientific">Aspergillus fijiensis CBS 313.89</name>
    <dbReference type="NCBI Taxonomy" id="1448319"/>
    <lineage>
        <taxon>Eukaryota</taxon>
        <taxon>Fungi</taxon>
        <taxon>Dikarya</taxon>
        <taxon>Ascomycota</taxon>
        <taxon>Pezizomycotina</taxon>
        <taxon>Eurotiomycetes</taxon>
        <taxon>Eurotiomycetidae</taxon>
        <taxon>Eurotiales</taxon>
        <taxon>Aspergillaceae</taxon>
        <taxon>Aspergillus</taxon>
    </lineage>
</organism>
<dbReference type="Proteomes" id="UP000249789">
    <property type="component" value="Unassembled WGS sequence"/>
</dbReference>
<dbReference type="VEuPathDB" id="FungiDB:BO72DRAFT_53460"/>
<sequence>MSRSKLGKVSDGARLLAPYVPLFLLPMSLRHLHLPFNNVGRVTPQRFLLNCPSQDRPCSSRLGLLRRASSPAYLEDSNHNILRLPQFLDVITSSLNAGLLKTLIA</sequence>
<dbReference type="AlphaFoldDB" id="A0A8G1W103"/>
<evidence type="ECO:0000313" key="2">
    <source>
        <dbReference type="Proteomes" id="UP000249789"/>
    </source>
</evidence>
<proteinExistence type="predicted"/>
<keyword evidence="2" id="KW-1185">Reference proteome</keyword>
<protein>
    <submittedName>
        <fullName evidence="1">Uncharacterized protein</fullName>
    </submittedName>
</protein>
<dbReference type="GeneID" id="63867829"/>
<name>A0A8G1W103_9EURO</name>
<accession>A0A8G1W103</accession>
<dbReference type="RefSeq" id="XP_040803153.1">
    <property type="nucleotide sequence ID" value="XM_040950494.1"/>
</dbReference>
<dbReference type="EMBL" id="KZ824634">
    <property type="protein sequence ID" value="RAK79143.1"/>
    <property type="molecule type" value="Genomic_DNA"/>
</dbReference>
<evidence type="ECO:0000313" key="1">
    <source>
        <dbReference type="EMBL" id="RAK79143.1"/>
    </source>
</evidence>